<reference evidence="1 2" key="1">
    <citation type="submission" date="2016-10" db="EMBL/GenBank/DDBJ databases">
        <authorList>
            <person name="de Groot N.N."/>
        </authorList>
    </citation>
    <scope>NUCLEOTIDE SEQUENCE [LARGE SCALE GENOMIC DNA]</scope>
    <source>
        <strain evidence="1 2">DSM 19073</strain>
    </source>
</reference>
<evidence type="ECO:0000313" key="2">
    <source>
        <dbReference type="Proteomes" id="UP000199110"/>
    </source>
</evidence>
<organism evidence="1 2">
    <name type="scientific">Jannaschia pohangensis</name>
    <dbReference type="NCBI Taxonomy" id="390807"/>
    <lineage>
        <taxon>Bacteria</taxon>
        <taxon>Pseudomonadati</taxon>
        <taxon>Pseudomonadota</taxon>
        <taxon>Alphaproteobacteria</taxon>
        <taxon>Rhodobacterales</taxon>
        <taxon>Roseobacteraceae</taxon>
        <taxon>Jannaschia</taxon>
    </lineage>
</organism>
<name>A0A1I3S840_9RHOB</name>
<evidence type="ECO:0000313" key="1">
    <source>
        <dbReference type="EMBL" id="SFJ54858.1"/>
    </source>
</evidence>
<dbReference type="STRING" id="390807.SAMN04488095_3053"/>
<dbReference type="EMBL" id="FORA01000004">
    <property type="protein sequence ID" value="SFJ54858.1"/>
    <property type="molecule type" value="Genomic_DNA"/>
</dbReference>
<sequence>MSWQDISGVPRLTATADLIDARRPVSPDGIPWWEAPWIAPDLFDAVFGTGDDVWWLADPTLYTKITDGGRIEGACAPVHPLIPRHMSEIEEVAPRLVGPLDPDNPDGVTRNAFGVCLGERVGVFLTGRCRPRDLADHLLSFVSLRAEGFARPLFLRFWDPSVALVLAEANADRPARLARFLTPADGRPLRLFAEAEPGKIALIRPPEVSTPAPGPPDLDAIELAAFGRAERIRFLRTTVSWLLEAFGGDPTSRDHMEAVAAAQLAPLADIGITTEYAVNFALAGLYLLRRDLAGLDADGRAVLMAKDEPQDARAQAFLAWAEQRAARPRAALEPERSDA</sequence>
<gene>
    <name evidence="1" type="ORF">SAMN04488095_3053</name>
</gene>
<dbReference type="AlphaFoldDB" id="A0A1I3S840"/>
<dbReference type="Proteomes" id="UP000199110">
    <property type="component" value="Unassembled WGS sequence"/>
</dbReference>
<dbReference type="RefSeq" id="WP_139212386.1">
    <property type="nucleotide sequence ID" value="NZ_FORA01000004.1"/>
</dbReference>
<dbReference type="OrthoDB" id="9802126at2"/>
<accession>A0A1I3S840</accession>
<protein>
    <submittedName>
        <fullName evidence="1">Uncharacterized protein</fullName>
    </submittedName>
</protein>
<proteinExistence type="predicted"/>
<keyword evidence="2" id="KW-1185">Reference proteome</keyword>